<dbReference type="SUPFAM" id="SSF81345">
    <property type="entry name" value="ABC transporter involved in vitamin B12 uptake, BtuC"/>
    <property type="match status" value="1"/>
</dbReference>
<evidence type="ECO:0000256" key="5">
    <source>
        <dbReference type="ARBA" id="ARBA00022692"/>
    </source>
</evidence>
<keyword evidence="6 8" id="KW-1133">Transmembrane helix</keyword>
<accession>A0A543NGY6</accession>
<organism evidence="9 10">
    <name type="scientific">Haloactinospora alba</name>
    <dbReference type="NCBI Taxonomy" id="405555"/>
    <lineage>
        <taxon>Bacteria</taxon>
        <taxon>Bacillati</taxon>
        <taxon>Actinomycetota</taxon>
        <taxon>Actinomycetes</taxon>
        <taxon>Streptosporangiales</taxon>
        <taxon>Nocardiopsidaceae</taxon>
        <taxon>Haloactinospora</taxon>
    </lineage>
</organism>
<dbReference type="CDD" id="cd06550">
    <property type="entry name" value="TM_ABC_iron-siderophores_like"/>
    <property type="match status" value="1"/>
</dbReference>
<dbReference type="InterPro" id="IPR037294">
    <property type="entry name" value="ABC_BtuC-like"/>
</dbReference>
<evidence type="ECO:0000256" key="3">
    <source>
        <dbReference type="ARBA" id="ARBA00022448"/>
    </source>
</evidence>
<sequence>MTTSPPRPSPPSTGLNRRALRIGPFSWTWQPRPLLVAATLLVVLAAAFVRALLAFDDYPMGVDTVLRTLVGGGDSGSEFVLFELRMPRALTGLLVGAALGLAGAIMQGITRNPLASPDTLGITWGAAVGAVAVIVLGGSAGQVGGLVSEVGVPAGALVGGLGAAVVVFGLAWQSGVESTRLLLVGIATSLFCANLVYWGLSLTNIQDAARAQTWLTGSLHAADWDRAVPAALSLLVLLPTALITARVIGALGLGDDTARGLGVRVNTSRLVLLLISALLVCVATAATGPITFVALASPQMALRLCRSSHPPLVTSALTGAALTLVADQVAAGLFAPTQLPVGVVTSVLGAPYLMYLIIRRHREARL</sequence>
<feature type="transmembrane region" description="Helical" evidence="8">
    <location>
        <begin position="121"/>
        <end position="140"/>
    </location>
</feature>
<dbReference type="Proteomes" id="UP000317422">
    <property type="component" value="Unassembled WGS sequence"/>
</dbReference>
<gene>
    <name evidence="9" type="ORF">FHX37_1005</name>
</gene>
<dbReference type="OrthoDB" id="4455417at2"/>
<keyword evidence="7 8" id="KW-0472">Membrane</keyword>
<dbReference type="InterPro" id="IPR000522">
    <property type="entry name" value="ABC_transptr_permease_BtuC"/>
</dbReference>
<protein>
    <submittedName>
        <fullName evidence="9">Iron complex transport system permease protein</fullName>
    </submittedName>
</protein>
<evidence type="ECO:0000256" key="1">
    <source>
        <dbReference type="ARBA" id="ARBA00004651"/>
    </source>
</evidence>
<evidence type="ECO:0000256" key="2">
    <source>
        <dbReference type="ARBA" id="ARBA00007935"/>
    </source>
</evidence>
<comment type="subcellular location">
    <subcellularLocation>
        <location evidence="1">Cell membrane</location>
        <topology evidence="1">Multi-pass membrane protein</topology>
    </subcellularLocation>
</comment>
<evidence type="ECO:0000256" key="6">
    <source>
        <dbReference type="ARBA" id="ARBA00022989"/>
    </source>
</evidence>
<feature type="transmembrane region" description="Helical" evidence="8">
    <location>
        <begin position="339"/>
        <end position="358"/>
    </location>
</feature>
<dbReference type="AlphaFoldDB" id="A0A543NGY6"/>
<dbReference type="GO" id="GO:0033214">
    <property type="term" value="P:siderophore-iron import into cell"/>
    <property type="evidence" value="ECO:0007669"/>
    <property type="project" value="TreeGrafter"/>
</dbReference>
<feature type="transmembrane region" description="Helical" evidence="8">
    <location>
        <begin position="89"/>
        <end position="109"/>
    </location>
</feature>
<dbReference type="PANTHER" id="PTHR30472">
    <property type="entry name" value="FERRIC ENTEROBACTIN TRANSPORT SYSTEM PERMEASE PROTEIN"/>
    <property type="match status" value="1"/>
</dbReference>
<feature type="transmembrane region" description="Helical" evidence="8">
    <location>
        <begin position="181"/>
        <end position="200"/>
    </location>
</feature>
<dbReference type="PANTHER" id="PTHR30472:SF24">
    <property type="entry name" value="FERRIC ENTEROBACTIN TRANSPORT SYSTEM PERMEASE PROTEIN FEPG"/>
    <property type="match status" value="1"/>
</dbReference>
<keyword evidence="3" id="KW-0813">Transport</keyword>
<feature type="transmembrane region" description="Helical" evidence="8">
    <location>
        <begin position="270"/>
        <end position="296"/>
    </location>
</feature>
<comment type="caution">
    <text evidence="9">The sequence shown here is derived from an EMBL/GenBank/DDBJ whole genome shotgun (WGS) entry which is preliminary data.</text>
</comment>
<keyword evidence="10" id="KW-1185">Reference proteome</keyword>
<evidence type="ECO:0000313" key="9">
    <source>
        <dbReference type="EMBL" id="TQN31115.1"/>
    </source>
</evidence>
<proteinExistence type="inferred from homology"/>
<dbReference type="Pfam" id="PF01032">
    <property type="entry name" value="FecCD"/>
    <property type="match status" value="1"/>
</dbReference>
<feature type="transmembrane region" description="Helical" evidence="8">
    <location>
        <begin position="227"/>
        <end position="249"/>
    </location>
</feature>
<comment type="similarity">
    <text evidence="2">Belongs to the binding-protein-dependent transport system permease family. FecCD subfamily.</text>
</comment>
<evidence type="ECO:0000256" key="4">
    <source>
        <dbReference type="ARBA" id="ARBA00022475"/>
    </source>
</evidence>
<evidence type="ECO:0000313" key="10">
    <source>
        <dbReference type="Proteomes" id="UP000317422"/>
    </source>
</evidence>
<dbReference type="GO" id="GO:0005886">
    <property type="term" value="C:plasma membrane"/>
    <property type="evidence" value="ECO:0007669"/>
    <property type="project" value="UniProtKB-SubCell"/>
</dbReference>
<name>A0A543NGY6_9ACTN</name>
<dbReference type="EMBL" id="VFQC01000001">
    <property type="protein sequence ID" value="TQN31115.1"/>
    <property type="molecule type" value="Genomic_DNA"/>
</dbReference>
<reference evidence="9 10" key="1">
    <citation type="submission" date="2019-06" db="EMBL/GenBank/DDBJ databases">
        <title>Sequencing the genomes of 1000 actinobacteria strains.</title>
        <authorList>
            <person name="Klenk H.-P."/>
        </authorList>
    </citation>
    <scope>NUCLEOTIDE SEQUENCE [LARGE SCALE GENOMIC DNA]</scope>
    <source>
        <strain evidence="9 10">DSM 45015</strain>
    </source>
</reference>
<evidence type="ECO:0000256" key="7">
    <source>
        <dbReference type="ARBA" id="ARBA00023136"/>
    </source>
</evidence>
<dbReference type="Gene3D" id="1.10.3470.10">
    <property type="entry name" value="ABC transporter involved in vitamin B12 uptake, BtuC"/>
    <property type="match status" value="1"/>
</dbReference>
<keyword evidence="4" id="KW-1003">Cell membrane</keyword>
<dbReference type="GO" id="GO:0022857">
    <property type="term" value="F:transmembrane transporter activity"/>
    <property type="evidence" value="ECO:0007669"/>
    <property type="project" value="InterPro"/>
</dbReference>
<feature type="transmembrane region" description="Helical" evidence="8">
    <location>
        <begin position="152"/>
        <end position="172"/>
    </location>
</feature>
<keyword evidence="5 8" id="KW-0812">Transmembrane</keyword>
<dbReference type="RefSeq" id="WP_141922373.1">
    <property type="nucleotide sequence ID" value="NZ_VFQC01000001.1"/>
</dbReference>
<feature type="transmembrane region" description="Helical" evidence="8">
    <location>
        <begin position="34"/>
        <end position="55"/>
    </location>
</feature>
<evidence type="ECO:0000256" key="8">
    <source>
        <dbReference type="SAM" id="Phobius"/>
    </source>
</evidence>